<evidence type="ECO:0000313" key="2">
    <source>
        <dbReference type="EMBL" id="ESO95947.1"/>
    </source>
</evidence>
<dbReference type="CTD" id="20243894"/>
<feature type="domain" description="Cyclic nucleotide-binding" evidence="1">
    <location>
        <begin position="18"/>
        <end position="68"/>
    </location>
</feature>
<dbReference type="Gene3D" id="2.60.120.10">
    <property type="entry name" value="Jelly Rolls"/>
    <property type="match status" value="1"/>
</dbReference>
<dbReference type="PROSITE" id="PS50042">
    <property type="entry name" value="CNMP_BINDING_3"/>
    <property type="match status" value="1"/>
</dbReference>
<evidence type="ECO:0000313" key="3">
    <source>
        <dbReference type="Proteomes" id="UP000030746"/>
    </source>
</evidence>
<accession>V4AGE5</accession>
<dbReference type="GeneID" id="20243894"/>
<proteinExistence type="predicted"/>
<dbReference type="KEGG" id="lgi:LOTGIDRAFT_176642"/>
<gene>
    <name evidence="2" type="ORF">LOTGIDRAFT_176642</name>
</gene>
<dbReference type="STRING" id="225164.V4AGE5"/>
<dbReference type="SUPFAM" id="SSF51206">
    <property type="entry name" value="cAMP-binding domain-like"/>
    <property type="match status" value="1"/>
</dbReference>
<dbReference type="PANTHER" id="PTHR23011:SF41">
    <property type="entry name" value="CYCLIC NUCLEOTIDE-BINDING DOMAIN-CONTAINING PROTEIN"/>
    <property type="match status" value="1"/>
</dbReference>
<evidence type="ECO:0000259" key="1">
    <source>
        <dbReference type="PROSITE" id="PS50042"/>
    </source>
</evidence>
<dbReference type="InterPro" id="IPR000595">
    <property type="entry name" value="cNMP-bd_dom"/>
</dbReference>
<dbReference type="OrthoDB" id="166212at2759"/>
<reference evidence="2 3" key="1">
    <citation type="journal article" date="2013" name="Nature">
        <title>Insights into bilaterian evolution from three spiralian genomes.</title>
        <authorList>
            <person name="Simakov O."/>
            <person name="Marletaz F."/>
            <person name="Cho S.J."/>
            <person name="Edsinger-Gonzales E."/>
            <person name="Havlak P."/>
            <person name="Hellsten U."/>
            <person name="Kuo D.H."/>
            <person name="Larsson T."/>
            <person name="Lv J."/>
            <person name="Arendt D."/>
            <person name="Savage R."/>
            <person name="Osoegawa K."/>
            <person name="de Jong P."/>
            <person name="Grimwood J."/>
            <person name="Chapman J.A."/>
            <person name="Shapiro H."/>
            <person name="Aerts A."/>
            <person name="Otillar R.P."/>
            <person name="Terry A.Y."/>
            <person name="Boore J.L."/>
            <person name="Grigoriev I.V."/>
            <person name="Lindberg D.R."/>
            <person name="Seaver E.C."/>
            <person name="Weisblat D.A."/>
            <person name="Putnam N.H."/>
            <person name="Rokhsar D.S."/>
        </authorList>
    </citation>
    <scope>NUCLEOTIDE SEQUENCE [LARGE SCALE GENOMIC DNA]</scope>
</reference>
<name>V4AGE5_LOTGI</name>
<dbReference type="PANTHER" id="PTHR23011">
    <property type="entry name" value="CYCLIC NUCLEOTIDE-BINDING DOMAIN CONTAINING PROTEIN"/>
    <property type="match status" value="1"/>
</dbReference>
<dbReference type="RefSeq" id="XP_009053366.1">
    <property type="nucleotide sequence ID" value="XM_009055118.1"/>
</dbReference>
<dbReference type="Proteomes" id="UP000030746">
    <property type="component" value="Unassembled WGS sequence"/>
</dbReference>
<sequence>MYFYHTLPTLYVVLSTQEVGLLERCNRTASVICKTDCQLLLILQDDFDRLIRQPLMKQKQEHIDFCRKDSVITSEAGDFKYLIVIMTGKCRLVSCIEVDKNGDISSNITRSNKKNSFKTRGDIEVLTQKLPPIKRARSSSVTKDTTFQQV</sequence>
<dbReference type="EMBL" id="KB201567">
    <property type="protein sequence ID" value="ESO95947.1"/>
    <property type="molecule type" value="Genomic_DNA"/>
</dbReference>
<dbReference type="HOGENOM" id="CLU_1742614_0_0_1"/>
<protein>
    <recommendedName>
        <fullName evidence="1">Cyclic nucleotide-binding domain-containing protein</fullName>
    </recommendedName>
</protein>
<dbReference type="AlphaFoldDB" id="V4AGE5"/>
<organism evidence="2 3">
    <name type="scientific">Lottia gigantea</name>
    <name type="common">Giant owl limpet</name>
    <dbReference type="NCBI Taxonomy" id="225164"/>
    <lineage>
        <taxon>Eukaryota</taxon>
        <taxon>Metazoa</taxon>
        <taxon>Spiralia</taxon>
        <taxon>Lophotrochozoa</taxon>
        <taxon>Mollusca</taxon>
        <taxon>Gastropoda</taxon>
        <taxon>Patellogastropoda</taxon>
        <taxon>Lottioidea</taxon>
        <taxon>Lottiidae</taxon>
        <taxon>Lottia</taxon>
    </lineage>
</organism>
<dbReference type="InterPro" id="IPR018490">
    <property type="entry name" value="cNMP-bd_dom_sf"/>
</dbReference>
<dbReference type="InterPro" id="IPR014710">
    <property type="entry name" value="RmlC-like_jellyroll"/>
</dbReference>
<keyword evidence="3" id="KW-1185">Reference proteome</keyword>